<keyword evidence="3 5" id="KW-0418">Kinase</keyword>
<sequence length="309" mass="34028">MLVSRVAVIGECMVELQKAGEQLYKQSFGGDTLNTALYLSRLTHTNIVTSYVTGLGKDPFSQAMLEAWNKEAINTSHVHISDKKLPGLYSISTSDDGERSFQYWRSDAAARYWLLEQSEAAVIDTLSQYDLIYLSGVSLAILPEEALTKLVTVLTTCKAQGCQIAFDNNYRPALWKTPQQAQQAYQAILKLTDIAFLTYDDEEMLYGDKNEEQAIARTQAFGVNEIIIKRGGEACFVITQDERIEVAPQKVDNIVDTTAAGDSFSAGYLAKRLSGGSLLESAQMGHKLAGTVICFRGAIIPAQEMPELN</sequence>
<accession>A0ABT8CLQ8</accession>
<evidence type="ECO:0000256" key="2">
    <source>
        <dbReference type="ARBA" id="ARBA00022679"/>
    </source>
</evidence>
<dbReference type="PANTHER" id="PTHR43085:SF15">
    <property type="entry name" value="2-DEHYDRO-3-DEOXYGLUCONOKINASE"/>
    <property type="match status" value="1"/>
</dbReference>
<dbReference type="EMBL" id="JAUFQY010000002">
    <property type="protein sequence ID" value="MDN3702378.1"/>
    <property type="molecule type" value="Genomic_DNA"/>
</dbReference>
<comment type="caution">
    <text evidence="5">The sequence shown here is derived from an EMBL/GenBank/DDBJ whole genome shotgun (WGS) entry which is preliminary data.</text>
</comment>
<dbReference type="SUPFAM" id="SSF53613">
    <property type="entry name" value="Ribokinase-like"/>
    <property type="match status" value="1"/>
</dbReference>
<dbReference type="InterPro" id="IPR002173">
    <property type="entry name" value="Carboh/pur_kinase_PfkB_CS"/>
</dbReference>
<evidence type="ECO:0000259" key="4">
    <source>
        <dbReference type="Pfam" id="PF00294"/>
    </source>
</evidence>
<dbReference type="InterPro" id="IPR029056">
    <property type="entry name" value="Ribokinase-like"/>
</dbReference>
<dbReference type="PANTHER" id="PTHR43085">
    <property type="entry name" value="HEXOKINASE FAMILY MEMBER"/>
    <property type="match status" value="1"/>
</dbReference>
<dbReference type="Pfam" id="PF00294">
    <property type="entry name" value="PfkB"/>
    <property type="match status" value="1"/>
</dbReference>
<dbReference type="GO" id="GO:0016301">
    <property type="term" value="F:kinase activity"/>
    <property type="evidence" value="ECO:0007669"/>
    <property type="project" value="UniProtKB-KW"/>
</dbReference>
<protein>
    <submittedName>
        <fullName evidence="5">Sugar kinase</fullName>
    </submittedName>
</protein>
<dbReference type="InterPro" id="IPR011611">
    <property type="entry name" value="PfkB_dom"/>
</dbReference>
<comment type="similarity">
    <text evidence="1">Belongs to the carbohydrate kinase PfkB family.</text>
</comment>
<name>A0ABT8CLQ8_9VIBR</name>
<evidence type="ECO:0000256" key="1">
    <source>
        <dbReference type="ARBA" id="ARBA00010688"/>
    </source>
</evidence>
<keyword evidence="6" id="KW-1185">Reference proteome</keyword>
<dbReference type="Gene3D" id="3.40.1190.20">
    <property type="match status" value="1"/>
</dbReference>
<dbReference type="InterPro" id="IPR050306">
    <property type="entry name" value="PfkB_Carbo_kinase"/>
</dbReference>
<organism evidence="5 6">
    <name type="scientific">Vibrio artabrorum</name>
    <dbReference type="NCBI Taxonomy" id="446374"/>
    <lineage>
        <taxon>Bacteria</taxon>
        <taxon>Pseudomonadati</taxon>
        <taxon>Pseudomonadota</taxon>
        <taxon>Gammaproteobacteria</taxon>
        <taxon>Vibrionales</taxon>
        <taxon>Vibrionaceae</taxon>
        <taxon>Vibrio</taxon>
    </lineage>
</organism>
<dbReference type="PROSITE" id="PS00584">
    <property type="entry name" value="PFKB_KINASES_2"/>
    <property type="match status" value="1"/>
</dbReference>
<gene>
    <name evidence="5" type="ORF">QWY96_18285</name>
</gene>
<evidence type="ECO:0000313" key="5">
    <source>
        <dbReference type="EMBL" id="MDN3702378.1"/>
    </source>
</evidence>
<proteinExistence type="inferred from homology"/>
<evidence type="ECO:0000256" key="3">
    <source>
        <dbReference type="ARBA" id="ARBA00022777"/>
    </source>
</evidence>
<evidence type="ECO:0000313" key="6">
    <source>
        <dbReference type="Proteomes" id="UP001223712"/>
    </source>
</evidence>
<reference evidence="6" key="1">
    <citation type="journal article" date="2019" name="Int. J. Syst. Evol. Microbiol.">
        <title>The Global Catalogue of Microorganisms (GCM) 10K type strain sequencing project: providing services to taxonomists for standard genome sequencing and annotation.</title>
        <authorList>
            <consortium name="The Broad Institute Genomics Platform"/>
            <consortium name="The Broad Institute Genome Sequencing Center for Infectious Disease"/>
            <person name="Wu L."/>
            <person name="Ma J."/>
        </authorList>
    </citation>
    <scope>NUCLEOTIDE SEQUENCE [LARGE SCALE GENOMIC DNA]</scope>
    <source>
        <strain evidence="6">CECT 7226</strain>
    </source>
</reference>
<feature type="domain" description="Carbohydrate kinase PfkB" evidence="4">
    <location>
        <begin position="5"/>
        <end position="303"/>
    </location>
</feature>
<dbReference type="CDD" id="cd01166">
    <property type="entry name" value="KdgK"/>
    <property type="match status" value="1"/>
</dbReference>
<keyword evidence="2" id="KW-0808">Transferase</keyword>
<dbReference type="Proteomes" id="UP001223712">
    <property type="component" value="Unassembled WGS sequence"/>
</dbReference>
<dbReference type="RefSeq" id="WP_261839770.1">
    <property type="nucleotide sequence ID" value="NZ_AP025459.1"/>
</dbReference>